<comment type="caution">
    <text evidence="2">The sequence shown here is derived from an EMBL/GenBank/DDBJ whole genome shotgun (WGS) entry which is preliminary data.</text>
</comment>
<proteinExistence type="predicted"/>
<dbReference type="Proteomes" id="UP000825729">
    <property type="component" value="Unassembled WGS sequence"/>
</dbReference>
<dbReference type="EMBL" id="JAINDJ010000002">
    <property type="protein sequence ID" value="KAG9458681.1"/>
    <property type="molecule type" value="Genomic_DNA"/>
</dbReference>
<feature type="region of interest" description="Disordered" evidence="1">
    <location>
        <begin position="40"/>
        <end position="59"/>
    </location>
</feature>
<accession>A0AAV7FF23</accession>
<evidence type="ECO:0000313" key="2">
    <source>
        <dbReference type="EMBL" id="KAG9458681.1"/>
    </source>
</evidence>
<reference evidence="2 3" key="1">
    <citation type="submission" date="2021-07" db="EMBL/GenBank/DDBJ databases">
        <title>The Aristolochia fimbriata genome: insights into angiosperm evolution, floral development and chemical biosynthesis.</title>
        <authorList>
            <person name="Jiao Y."/>
        </authorList>
    </citation>
    <scope>NUCLEOTIDE SEQUENCE [LARGE SCALE GENOMIC DNA]</scope>
    <source>
        <strain evidence="2">IBCAS-2021</strain>
        <tissue evidence="2">Leaf</tissue>
    </source>
</reference>
<sequence length="85" mass="9089">MSASKCCSSPKLMADVGFAPSGFPGGDPQTAAIPLRGTRSWGKKRERRVGPGSMGLGTKERLTKSRGLFDASWRAREETSLSIMS</sequence>
<name>A0AAV7FF23_ARIFI</name>
<evidence type="ECO:0000256" key="1">
    <source>
        <dbReference type="SAM" id="MobiDB-lite"/>
    </source>
</evidence>
<evidence type="ECO:0000313" key="3">
    <source>
        <dbReference type="Proteomes" id="UP000825729"/>
    </source>
</evidence>
<keyword evidence="3" id="KW-1185">Reference proteome</keyword>
<gene>
    <name evidence="2" type="ORF">H6P81_003189</name>
</gene>
<organism evidence="2 3">
    <name type="scientific">Aristolochia fimbriata</name>
    <name type="common">White veined hardy Dutchman's pipe vine</name>
    <dbReference type="NCBI Taxonomy" id="158543"/>
    <lineage>
        <taxon>Eukaryota</taxon>
        <taxon>Viridiplantae</taxon>
        <taxon>Streptophyta</taxon>
        <taxon>Embryophyta</taxon>
        <taxon>Tracheophyta</taxon>
        <taxon>Spermatophyta</taxon>
        <taxon>Magnoliopsida</taxon>
        <taxon>Magnoliidae</taxon>
        <taxon>Piperales</taxon>
        <taxon>Aristolochiaceae</taxon>
        <taxon>Aristolochia</taxon>
    </lineage>
</organism>
<protein>
    <submittedName>
        <fullName evidence="2">Uncharacterized protein</fullName>
    </submittedName>
</protein>
<dbReference type="AlphaFoldDB" id="A0AAV7FF23"/>